<keyword evidence="5" id="KW-0812">Transmembrane</keyword>
<evidence type="ECO:0000256" key="2">
    <source>
        <dbReference type="ARBA" id="ARBA00022448"/>
    </source>
</evidence>
<dbReference type="InterPro" id="IPR035906">
    <property type="entry name" value="MetI-like_sf"/>
</dbReference>
<keyword evidence="7" id="KW-0472">Membrane</keyword>
<keyword evidence="2" id="KW-0813">Transport</keyword>
<proteinExistence type="predicted"/>
<evidence type="ECO:0000313" key="9">
    <source>
        <dbReference type="EMBL" id="VFS76992.1"/>
    </source>
</evidence>
<dbReference type="EMBL" id="CAADJD010000023">
    <property type="protein sequence ID" value="VFS76992.1"/>
    <property type="molecule type" value="Genomic_DNA"/>
</dbReference>
<gene>
    <name evidence="9" type="primary">gsiD_1</name>
    <name evidence="9" type="ORF">NCTC12993_05516</name>
</gene>
<dbReference type="GO" id="GO:0071916">
    <property type="term" value="F:dipeptide transmembrane transporter activity"/>
    <property type="evidence" value="ECO:0007669"/>
    <property type="project" value="TreeGrafter"/>
</dbReference>
<sequence length="126" mass="13676">MSTWLSPLPWTAWPPIARLARAETLSLRQADFISAVRLQGASPARVLWRHIVPLCLPSVIIRITMNMAGIILTAAGLGFLGLGAQPPEPEWGRDDLQWPYLHDGVLVGGDNSGAGDSYQQLSVSTF</sequence>
<keyword evidence="4" id="KW-0997">Cell inner membrane</keyword>
<evidence type="ECO:0000256" key="6">
    <source>
        <dbReference type="ARBA" id="ARBA00022989"/>
    </source>
</evidence>
<dbReference type="Gene3D" id="1.10.3720.10">
    <property type="entry name" value="MetI-like"/>
    <property type="match status" value="1"/>
</dbReference>
<evidence type="ECO:0000259" key="8">
    <source>
        <dbReference type="Pfam" id="PF00528"/>
    </source>
</evidence>
<evidence type="ECO:0000256" key="3">
    <source>
        <dbReference type="ARBA" id="ARBA00022475"/>
    </source>
</evidence>
<dbReference type="PANTHER" id="PTHR43386:SF1">
    <property type="entry name" value="D,D-DIPEPTIDE TRANSPORT SYSTEM PERMEASE PROTEIN DDPC-RELATED"/>
    <property type="match status" value="1"/>
</dbReference>
<name>A0A485BZ19_KLUCR</name>
<accession>A0A485BZ19</accession>
<dbReference type="InterPro" id="IPR000515">
    <property type="entry name" value="MetI-like"/>
</dbReference>
<protein>
    <submittedName>
        <fullName evidence="9">Glutathione transport system permease protein gsiD</fullName>
    </submittedName>
</protein>
<keyword evidence="3" id="KW-1003">Cell membrane</keyword>
<evidence type="ECO:0000256" key="1">
    <source>
        <dbReference type="ARBA" id="ARBA00004429"/>
    </source>
</evidence>
<evidence type="ECO:0000256" key="5">
    <source>
        <dbReference type="ARBA" id="ARBA00022692"/>
    </source>
</evidence>
<evidence type="ECO:0000313" key="10">
    <source>
        <dbReference type="Proteomes" id="UP000401081"/>
    </source>
</evidence>
<comment type="subcellular location">
    <subcellularLocation>
        <location evidence="1">Cell inner membrane</location>
        <topology evidence="1">Multi-pass membrane protein</topology>
    </subcellularLocation>
</comment>
<evidence type="ECO:0000256" key="4">
    <source>
        <dbReference type="ARBA" id="ARBA00022519"/>
    </source>
</evidence>
<evidence type="ECO:0000256" key="7">
    <source>
        <dbReference type="ARBA" id="ARBA00023136"/>
    </source>
</evidence>
<dbReference type="AlphaFoldDB" id="A0A485BZ19"/>
<keyword evidence="10" id="KW-1185">Reference proteome</keyword>
<dbReference type="PANTHER" id="PTHR43386">
    <property type="entry name" value="OLIGOPEPTIDE TRANSPORT SYSTEM PERMEASE PROTEIN APPC"/>
    <property type="match status" value="1"/>
</dbReference>
<dbReference type="Proteomes" id="UP000401081">
    <property type="component" value="Unassembled WGS sequence"/>
</dbReference>
<organism evidence="9 10">
    <name type="scientific">Kluyvera cryocrescens</name>
    <name type="common">Kluyvera citrophila</name>
    <dbReference type="NCBI Taxonomy" id="580"/>
    <lineage>
        <taxon>Bacteria</taxon>
        <taxon>Pseudomonadati</taxon>
        <taxon>Pseudomonadota</taxon>
        <taxon>Gammaproteobacteria</taxon>
        <taxon>Enterobacterales</taxon>
        <taxon>Enterobacteriaceae</taxon>
        <taxon>Kluyvera</taxon>
    </lineage>
</organism>
<dbReference type="SUPFAM" id="SSF161098">
    <property type="entry name" value="MetI-like"/>
    <property type="match status" value="1"/>
</dbReference>
<keyword evidence="6" id="KW-1133">Transmembrane helix</keyword>
<dbReference type="CDD" id="cd06261">
    <property type="entry name" value="TM_PBP2"/>
    <property type="match status" value="1"/>
</dbReference>
<dbReference type="InterPro" id="IPR050366">
    <property type="entry name" value="BP-dependent_transpt_permease"/>
</dbReference>
<dbReference type="Pfam" id="PF00528">
    <property type="entry name" value="BPD_transp_1"/>
    <property type="match status" value="1"/>
</dbReference>
<reference evidence="9 10" key="1">
    <citation type="submission" date="2019-03" db="EMBL/GenBank/DDBJ databases">
        <authorList>
            <consortium name="Pathogen Informatics"/>
        </authorList>
    </citation>
    <scope>NUCLEOTIDE SEQUENCE [LARGE SCALE GENOMIC DNA]</scope>
    <source>
        <strain evidence="9 10">NCTC12993</strain>
    </source>
</reference>
<dbReference type="GO" id="GO:0005886">
    <property type="term" value="C:plasma membrane"/>
    <property type="evidence" value="ECO:0007669"/>
    <property type="project" value="UniProtKB-SubCell"/>
</dbReference>
<feature type="domain" description="ABC transmembrane type-1" evidence="8">
    <location>
        <begin position="12"/>
        <end position="95"/>
    </location>
</feature>